<evidence type="ECO:0000256" key="1">
    <source>
        <dbReference type="SAM" id="Phobius"/>
    </source>
</evidence>
<proteinExistence type="predicted"/>
<evidence type="ECO:0000313" key="3">
    <source>
        <dbReference type="Proteomes" id="UP000325218"/>
    </source>
</evidence>
<feature type="transmembrane region" description="Helical" evidence="1">
    <location>
        <begin position="30"/>
        <end position="51"/>
    </location>
</feature>
<keyword evidence="1" id="KW-0472">Membrane</keyword>
<evidence type="ECO:0000313" key="2">
    <source>
        <dbReference type="EMBL" id="TYA11397.1"/>
    </source>
</evidence>
<dbReference type="AlphaFoldDB" id="A0A5D0CRI8"/>
<keyword evidence="1" id="KW-0812">Transmembrane</keyword>
<comment type="caution">
    <text evidence="2">The sequence shown here is derived from an EMBL/GenBank/DDBJ whole genome shotgun (WGS) entry which is preliminary data.</text>
</comment>
<dbReference type="OrthoDB" id="2440830at2"/>
<dbReference type="RefSeq" id="WP_148455188.1">
    <property type="nucleotide sequence ID" value="NZ_VSDO01000004.1"/>
</dbReference>
<accession>A0A5D0CRI8</accession>
<reference evidence="2 3" key="1">
    <citation type="submission" date="2019-08" db="EMBL/GenBank/DDBJ databases">
        <title>Genome sequencing of Paenibacillus faecis DSM 23593(T).</title>
        <authorList>
            <person name="Kook J.-K."/>
            <person name="Park S.-N."/>
            <person name="Lim Y.K."/>
        </authorList>
    </citation>
    <scope>NUCLEOTIDE SEQUENCE [LARGE SCALE GENOMIC DNA]</scope>
    <source>
        <strain evidence="2 3">DSM 23593</strain>
    </source>
</reference>
<dbReference type="EMBL" id="VSDO01000004">
    <property type="protein sequence ID" value="TYA11397.1"/>
    <property type="molecule type" value="Genomic_DNA"/>
</dbReference>
<sequence>MIRILLILAVAALISWIELPRMIRRKERSAVWGFSVLLLLAVGISVAKVLFTSLPTPLTYIAIAFRPFSRFLTALGLI</sequence>
<gene>
    <name evidence="2" type="ORF">FRY98_19805</name>
</gene>
<organism evidence="2 3">
    <name type="scientific">Paenibacillus faecis</name>
    <dbReference type="NCBI Taxonomy" id="862114"/>
    <lineage>
        <taxon>Bacteria</taxon>
        <taxon>Bacillati</taxon>
        <taxon>Bacillota</taxon>
        <taxon>Bacilli</taxon>
        <taxon>Bacillales</taxon>
        <taxon>Paenibacillaceae</taxon>
        <taxon>Paenibacillus</taxon>
    </lineage>
</organism>
<keyword evidence="1" id="KW-1133">Transmembrane helix</keyword>
<name>A0A5D0CRI8_9BACL</name>
<dbReference type="Proteomes" id="UP000325218">
    <property type="component" value="Unassembled WGS sequence"/>
</dbReference>
<keyword evidence="3" id="KW-1185">Reference proteome</keyword>
<protein>
    <submittedName>
        <fullName evidence="2">Uncharacterized protein</fullName>
    </submittedName>
</protein>